<protein>
    <submittedName>
        <fullName evidence="1">Uncharacterized protein</fullName>
    </submittedName>
</protein>
<name>A0A1W6LBA0_9BURK</name>
<dbReference type="RefSeq" id="WP_085751754.1">
    <property type="nucleotide sequence ID" value="NZ_BSPR01000013.1"/>
</dbReference>
<dbReference type="STRING" id="946333.A4W93_17045"/>
<dbReference type="SUPFAM" id="SSF46689">
    <property type="entry name" value="Homeodomain-like"/>
    <property type="match status" value="1"/>
</dbReference>
<organism evidence="1 2">
    <name type="scientific">Piscinibacter gummiphilus</name>
    <dbReference type="NCBI Taxonomy" id="946333"/>
    <lineage>
        <taxon>Bacteria</taxon>
        <taxon>Pseudomonadati</taxon>
        <taxon>Pseudomonadota</taxon>
        <taxon>Betaproteobacteria</taxon>
        <taxon>Burkholderiales</taxon>
        <taxon>Sphaerotilaceae</taxon>
        <taxon>Piscinibacter</taxon>
    </lineage>
</organism>
<gene>
    <name evidence="1" type="ORF">A4W93_17045</name>
</gene>
<dbReference type="OrthoDB" id="5293556at2"/>
<dbReference type="GO" id="GO:0003700">
    <property type="term" value="F:DNA-binding transcription factor activity"/>
    <property type="evidence" value="ECO:0007669"/>
    <property type="project" value="TreeGrafter"/>
</dbReference>
<reference evidence="1 2" key="1">
    <citation type="submission" date="2016-04" db="EMBL/GenBank/DDBJ databases">
        <title>Complete genome sequence of natural rubber-degrading, novel Gram-negative bacterium, Rhizobacter gummiphilus strain NS21.</title>
        <authorList>
            <person name="Tabata M."/>
            <person name="Kasai D."/>
            <person name="Fukuda M."/>
        </authorList>
    </citation>
    <scope>NUCLEOTIDE SEQUENCE [LARGE SCALE GENOMIC DNA]</scope>
    <source>
        <strain evidence="1 2">NS21</strain>
    </source>
</reference>
<dbReference type="EMBL" id="CP015118">
    <property type="protein sequence ID" value="ARN21467.1"/>
    <property type="molecule type" value="Genomic_DNA"/>
</dbReference>
<dbReference type="PANTHER" id="PTHR30055:SF234">
    <property type="entry name" value="HTH-TYPE TRANSCRIPTIONAL REGULATOR BETI"/>
    <property type="match status" value="1"/>
</dbReference>
<dbReference type="Pfam" id="PF00440">
    <property type="entry name" value="TetR_N"/>
    <property type="match status" value="1"/>
</dbReference>
<dbReference type="InterPro" id="IPR050109">
    <property type="entry name" value="HTH-type_TetR-like_transc_reg"/>
</dbReference>
<sequence>MSDTAPTSPPAVKPAGRYHHGSLRDSLVEWGTHLLDTEGIDAMSLRAAAKAAGVSPAAPSRHFGDKNGLLAAIAAQGFRDLVALRQQRLDAVPPHDTQARLRAVMSGYLDFAVAHPARFQLMFGPQVPRQDHPELQQAAEVSFDLLRQCVRPLVGDARADGLSADDLAFLVWASTHGLAMLRVNRQRLPVPTRDKDGDRLTELMVTFVTTALQASSR</sequence>
<dbReference type="SUPFAM" id="SSF48498">
    <property type="entry name" value="Tetracyclin repressor-like, C-terminal domain"/>
    <property type="match status" value="1"/>
</dbReference>
<keyword evidence="2" id="KW-1185">Reference proteome</keyword>
<dbReference type="Proteomes" id="UP000193427">
    <property type="component" value="Chromosome"/>
</dbReference>
<accession>A0A1W6LBA0</accession>
<dbReference type="GO" id="GO:0000976">
    <property type="term" value="F:transcription cis-regulatory region binding"/>
    <property type="evidence" value="ECO:0007669"/>
    <property type="project" value="TreeGrafter"/>
</dbReference>
<evidence type="ECO:0000313" key="1">
    <source>
        <dbReference type="EMBL" id="ARN21467.1"/>
    </source>
</evidence>
<dbReference type="InterPro" id="IPR009057">
    <property type="entry name" value="Homeodomain-like_sf"/>
</dbReference>
<dbReference type="InterPro" id="IPR001647">
    <property type="entry name" value="HTH_TetR"/>
</dbReference>
<dbReference type="AlphaFoldDB" id="A0A1W6LBA0"/>
<dbReference type="InterPro" id="IPR025996">
    <property type="entry name" value="MT1864/Rv1816-like_C"/>
</dbReference>
<dbReference type="KEGG" id="rgu:A4W93_17045"/>
<proteinExistence type="predicted"/>
<evidence type="ECO:0000313" key="2">
    <source>
        <dbReference type="Proteomes" id="UP000193427"/>
    </source>
</evidence>
<dbReference type="Gene3D" id="1.10.357.10">
    <property type="entry name" value="Tetracycline Repressor, domain 2"/>
    <property type="match status" value="1"/>
</dbReference>
<dbReference type="PANTHER" id="PTHR30055">
    <property type="entry name" value="HTH-TYPE TRANSCRIPTIONAL REGULATOR RUTR"/>
    <property type="match status" value="1"/>
</dbReference>
<dbReference type="InterPro" id="IPR036271">
    <property type="entry name" value="Tet_transcr_reg_TetR-rel_C_sf"/>
</dbReference>
<dbReference type="PROSITE" id="PS50977">
    <property type="entry name" value="HTH_TETR_2"/>
    <property type="match status" value="1"/>
</dbReference>
<dbReference type="Pfam" id="PF13305">
    <property type="entry name" value="TetR_C_33"/>
    <property type="match status" value="1"/>
</dbReference>